<keyword evidence="3" id="KW-1185">Reference proteome</keyword>
<dbReference type="AlphaFoldDB" id="A0A1I7RTE8"/>
<dbReference type="Proteomes" id="UP000095284">
    <property type="component" value="Unplaced"/>
</dbReference>
<evidence type="ECO:0000313" key="3">
    <source>
        <dbReference type="Proteomes" id="UP000659654"/>
    </source>
</evidence>
<dbReference type="Proteomes" id="UP000659654">
    <property type="component" value="Unassembled WGS sequence"/>
</dbReference>
<dbReference type="OrthoDB" id="5861610at2759"/>
<name>A0A1I7RTE8_BURXY</name>
<evidence type="ECO:0000313" key="1">
    <source>
        <dbReference type="EMBL" id="CAD5231350.1"/>
    </source>
</evidence>
<reference evidence="4" key="1">
    <citation type="submission" date="2016-11" db="UniProtKB">
        <authorList>
            <consortium name="WormBaseParasite"/>
        </authorList>
    </citation>
    <scope>IDENTIFICATION</scope>
</reference>
<dbReference type="EMBL" id="CAJFCV020000005">
    <property type="protein sequence ID" value="CAG9122480.1"/>
    <property type="molecule type" value="Genomic_DNA"/>
</dbReference>
<proteinExistence type="predicted"/>
<organism evidence="2 4">
    <name type="scientific">Bursaphelenchus xylophilus</name>
    <name type="common">Pinewood nematode worm</name>
    <name type="synonym">Aphelenchoides xylophilus</name>
    <dbReference type="NCBI Taxonomy" id="6326"/>
    <lineage>
        <taxon>Eukaryota</taxon>
        <taxon>Metazoa</taxon>
        <taxon>Ecdysozoa</taxon>
        <taxon>Nematoda</taxon>
        <taxon>Chromadorea</taxon>
        <taxon>Rhabditida</taxon>
        <taxon>Tylenchina</taxon>
        <taxon>Tylenchomorpha</taxon>
        <taxon>Aphelenchoidea</taxon>
        <taxon>Aphelenchoididae</taxon>
        <taxon>Bursaphelenchus</taxon>
    </lineage>
</organism>
<dbReference type="eggNOG" id="ENOG502S5S5">
    <property type="taxonomic scope" value="Eukaryota"/>
</dbReference>
<evidence type="ECO:0000313" key="4">
    <source>
        <dbReference type="WBParaSite" id="BXY_0400300.1"/>
    </source>
</evidence>
<reference evidence="1" key="2">
    <citation type="submission" date="2020-09" db="EMBL/GenBank/DDBJ databases">
        <authorList>
            <person name="Kikuchi T."/>
        </authorList>
    </citation>
    <scope>NUCLEOTIDE SEQUENCE</scope>
    <source>
        <strain evidence="1">Ka4C1</strain>
    </source>
</reference>
<dbReference type="SMR" id="A0A1I7RTE8"/>
<dbReference type="WBParaSite" id="BXY_0400300.1">
    <property type="protein sequence ID" value="BXY_0400300.1"/>
    <property type="gene ID" value="BXY_0400300"/>
</dbReference>
<dbReference type="Proteomes" id="UP000582659">
    <property type="component" value="Unassembled WGS sequence"/>
</dbReference>
<accession>A0A1I7RTE8</accession>
<evidence type="ECO:0000313" key="2">
    <source>
        <dbReference type="Proteomes" id="UP000095284"/>
    </source>
</evidence>
<dbReference type="EMBL" id="CAJFDI010000005">
    <property type="protein sequence ID" value="CAD5231350.1"/>
    <property type="molecule type" value="Genomic_DNA"/>
</dbReference>
<protein>
    <submittedName>
        <fullName evidence="1">(pine wood nematode) hypothetical protein</fullName>
    </submittedName>
</protein>
<gene>
    <name evidence="1" type="ORF">BXYJ_LOCUS11446</name>
</gene>
<sequence>MEKISELAELATSQPNECHQILAEKPLDCFKALKNCPDSLAELVLEELKVRWKAAEERVKQLDALAKAVNFENKSVEEDRWEIVTELIEKAVQGFDLKAEHAKRKVKLGHRIVFETKLLLVINRAFDRAEAVLKDFYALHNDRDAAGYERDDLRMEIRLCDMCFVEVHTGFLKSYLGVDW</sequence>